<evidence type="ECO:0000256" key="6">
    <source>
        <dbReference type="ARBA" id="ARBA00022741"/>
    </source>
</evidence>
<dbReference type="PANTHER" id="PTHR46173:SF1">
    <property type="entry name" value="CCA TRNA NUCLEOTIDYLTRANSFERASE 1, MITOCHONDRIAL"/>
    <property type="match status" value="1"/>
</dbReference>
<dbReference type="InterPro" id="IPR002646">
    <property type="entry name" value="PolA_pol_head_dom"/>
</dbReference>
<evidence type="ECO:0000259" key="12">
    <source>
        <dbReference type="Pfam" id="PF01743"/>
    </source>
</evidence>
<dbReference type="NCBIfam" id="NF009814">
    <property type="entry name" value="PRK13299.1"/>
    <property type="match status" value="1"/>
</dbReference>
<dbReference type="GO" id="GO:0001680">
    <property type="term" value="P:tRNA 3'-terminal CCA addition"/>
    <property type="evidence" value="ECO:0007669"/>
    <property type="project" value="UniProtKB-UniRule"/>
</dbReference>
<dbReference type="InterPro" id="IPR032810">
    <property type="entry name" value="CCA-adding_enz_C"/>
</dbReference>
<feature type="binding site" evidence="11">
    <location>
        <position position="40"/>
    </location>
    <ligand>
        <name>Mg(2+)</name>
        <dbReference type="ChEBI" id="CHEBI:18420"/>
    </ligand>
</feature>
<sequence>MNKEFQDALPVIRRLKEHGFEAYFVGGSVRDQLLKKEIKDVDIASSAAPEQVKALFEKTIDIGSLHGTMIVIVGGIHYEITTFRTESAYEDNRRPSGVTFVSSLKEDLKRRDFTVNAMAMDDEGRIIDYFQGKEHAEAKLITTVGSPHERFSEDALRMMRAVRFVSQLGFSLSRDTYEAICEKTHLLEKISVERKTAEFEKIMAGDGSGQALKLVAETGIIDYLPGLEGKKQQLLKACTLPINSLSLTEERWTALLDVLEISSIETFLRRWKLSNRQIELIAKNSLYLQKRKKSEWTRLSIYEAGLHCTLEVEAVYCLIKGKALSCERTAELNALYQSLPIHSKNELAIGGADLMKISSQKPGPWMGELLKKIELAVVNDEVENSKEAIKEMLASCNLV</sequence>
<feature type="binding site" evidence="11">
    <location>
        <position position="163"/>
    </location>
    <ligand>
        <name>ATP</name>
        <dbReference type="ChEBI" id="CHEBI:30616"/>
    </ligand>
</feature>
<feature type="binding site" evidence="11">
    <location>
        <position position="27"/>
    </location>
    <ligand>
        <name>ATP</name>
        <dbReference type="ChEBI" id="CHEBI:30616"/>
    </ligand>
</feature>
<keyword evidence="7 11" id="KW-0692">RNA repair</keyword>
<feature type="binding site" evidence="11">
    <location>
        <position position="157"/>
    </location>
    <ligand>
        <name>ATP</name>
        <dbReference type="ChEBI" id="CHEBI:30616"/>
    </ligand>
</feature>
<evidence type="ECO:0000256" key="2">
    <source>
        <dbReference type="ARBA" id="ARBA00022679"/>
    </source>
</evidence>
<keyword evidence="2 11" id="KW-0808">Transferase</keyword>
<dbReference type="Pfam" id="PF13735">
    <property type="entry name" value="tRNA_NucTran2_2"/>
    <property type="match status" value="1"/>
</dbReference>
<dbReference type="HAMAP" id="MF_01263">
    <property type="entry name" value="CCA_bact_type3"/>
    <property type="match status" value="1"/>
</dbReference>
<evidence type="ECO:0000256" key="11">
    <source>
        <dbReference type="HAMAP-Rule" id="MF_01263"/>
    </source>
</evidence>
<evidence type="ECO:0000256" key="10">
    <source>
        <dbReference type="ARBA" id="ARBA00022884"/>
    </source>
</evidence>
<evidence type="ECO:0000259" key="14">
    <source>
        <dbReference type="Pfam" id="PF13735"/>
    </source>
</evidence>
<feature type="binding site" evidence="11">
    <location>
        <position position="160"/>
    </location>
    <ligand>
        <name>ATP</name>
        <dbReference type="ChEBI" id="CHEBI:30616"/>
    </ligand>
</feature>
<keyword evidence="3 11" id="KW-0819">tRNA processing</keyword>
<dbReference type="Proteomes" id="UP000441585">
    <property type="component" value="Unassembled WGS sequence"/>
</dbReference>
<name>A0A6I2MH07_9BACI</name>
<dbReference type="GO" id="GO:0000049">
    <property type="term" value="F:tRNA binding"/>
    <property type="evidence" value="ECO:0007669"/>
    <property type="project" value="UniProtKB-UniRule"/>
</dbReference>
<dbReference type="Gene3D" id="1.10.110.30">
    <property type="match status" value="1"/>
</dbReference>
<evidence type="ECO:0000256" key="8">
    <source>
        <dbReference type="ARBA" id="ARBA00022840"/>
    </source>
</evidence>
<evidence type="ECO:0000256" key="5">
    <source>
        <dbReference type="ARBA" id="ARBA00022723"/>
    </source>
</evidence>
<feature type="binding site" evidence="11">
    <location>
        <position position="27"/>
    </location>
    <ligand>
        <name>CTP</name>
        <dbReference type="ChEBI" id="CHEBI:37563"/>
    </ligand>
</feature>
<dbReference type="GO" id="GO:0004810">
    <property type="term" value="F:CCA tRNA nucleotidyltransferase activity"/>
    <property type="evidence" value="ECO:0007669"/>
    <property type="project" value="UniProtKB-UniRule"/>
</dbReference>
<comment type="miscellaneous">
    <text evidence="11">A single active site specifically recognizes both ATP and CTP and is responsible for their addition.</text>
</comment>
<dbReference type="AlphaFoldDB" id="A0A6I2MH07"/>
<evidence type="ECO:0000256" key="7">
    <source>
        <dbReference type="ARBA" id="ARBA00022800"/>
    </source>
</evidence>
<evidence type="ECO:0000313" key="16">
    <source>
        <dbReference type="Proteomes" id="UP000441585"/>
    </source>
</evidence>
<keyword evidence="4 11" id="KW-0548">Nucleotidyltransferase</keyword>
<keyword evidence="10 11" id="KW-0694">RNA-binding</keyword>
<feature type="binding site" evidence="11">
    <location>
        <position position="30"/>
    </location>
    <ligand>
        <name>CTP</name>
        <dbReference type="ChEBI" id="CHEBI:37563"/>
    </ligand>
</feature>
<dbReference type="GO" id="GO:0042245">
    <property type="term" value="P:RNA repair"/>
    <property type="evidence" value="ECO:0007669"/>
    <property type="project" value="UniProtKB-KW"/>
</dbReference>
<keyword evidence="9 11" id="KW-0460">Magnesium</keyword>
<evidence type="ECO:0000256" key="3">
    <source>
        <dbReference type="ARBA" id="ARBA00022694"/>
    </source>
</evidence>
<comment type="subunit">
    <text evidence="11">Homodimer.</text>
</comment>
<keyword evidence="5 11" id="KW-0479">Metal-binding</keyword>
<dbReference type="PANTHER" id="PTHR46173">
    <property type="entry name" value="CCA TRNA NUCLEOTIDYLTRANSFERASE 1, MITOCHONDRIAL"/>
    <property type="match status" value="1"/>
</dbReference>
<protein>
    <recommendedName>
        <fullName evidence="11">CCA-adding enzyme</fullName>
        <ecNumber evidence="11">2.7.7.72</ecNumber>
    </recommendedName>
    <alternativeName>
        <fullName evidence="11">CCA tRNA nucleotidyltransferase</fullName>
    </alternativeName>
    <alternativeName>
        <fullName evidence="11">tRNA CCA-pyrophosphorylase</fullName>
    </alternativeName>
    <alternativeName>
        <fullName evidence="11">tRNA adenylyl-/cytidylyl- transferase</fullName>
    </alternativeName>
    <alternativeName>
        <fullName evidence="11">tRNA nucleotidyltransferase</fullName>
    </alternativeName>
    <alternativeName>
        <fullName evidence="11">tRNA-NT</fullName>
    </alternativeName>
</protein>
<feature type="domain" description="CCA-adding enzyme C-terminal" evidence="14">
    <location>
        <begin position="248"/>
        <end position="392"/>
    </location>
</feature>
<dbReference type="SUPFAM" id="SSF81891">
    <property type="entry name" value="Poly A polymerase C-terminal region-like"/>
    <property type="match status" value="1"/>
</dbReference>
<dbReference type="InterPro" id="IPR043519">
    <property type="entry name" value="NT_sf"/>
</dbReference>
<accession>A0A6I2MH07</accession>
<feature type="binding site" evidence="11">
    <location>
        <position position="154"/>
    </location>
    <ligand>
        <name>ATP</name>
        <dbReference type="ChEBI" id="CHEBI:30616"/>
    </ligand>
</feature>
<dbReference type="Gene3D" id="3.30.460.10">
    <property type="entry name" value="Beta Polymerase, domain 2"/>
    <property type="match status" value="1"/>
</dbReference>
<dbReference type="Gene3D" id="1.10.246.80">
    <property type="match status" value="1"/>
</dbReference>
<dbReference type="Gene3D" id="1.20.58.560">
    <property type="match status" value="1"/>
</dbReference>
<dbReference type="GO" id="GO:0005524">
    <property type="term" value="F:ATP binding"/>
    <property type="evidence" value="ECO:0007669"/>
    <property type="project" value="UniProtKB-UniRule"/>
</dbReference>
<gene>
    <name evidence="11" type="primary">cca</name>
    <name evidence="15" type="ORF">GJU41_17345</name>
</gene>
<dbReference type="EC" id="2.7.7.72" evidence="11"/>
<feature type="binding site" evidence="11">
    <location>
        <position position="157"/>
    </location>
    <ligand>
        <name>CTP</name>
        <dbReference type="ChEBI" id="CHEBI:37563"/>
    </ligand>
</feature>
<dbReference type="CDD" id="cd05398">
    <property type="entry name" value="NT_ClassII-CCAase"/>
    <property type="match status" value="1"/>
</dbReference>
<feature type="binding site" evidence="11">
    <location>
        <position position="30"/>
    </location>
    <ligand>
        <name>ATP</name>
        <dbReference type="ChEBI" id="CHEBI:30616"/>
    </ligand>
</feature>
<comment type="catalytic activity">
    <reaction evidence="11">
        <text>a tRNA precursor + 2 CTP + ATP = a tRNA with a 3' CCA end + 3 diphosphate</text>
        <dbReference type="Rhea" id="RHEA:14433"/>
        <dbReference type="Rhea" id="RHEA-COMP:10465"/>
        <dbReference type="Rhea" id="RHEA-COMP:10468"/>
        <dbReference type="ChEBI" id="CHEBI:30616"/>
        <dbReference type="ChEBI" id="CHEBI:33019"/>
        <dbReference type="ChEBI" id="CHEBI:37563"/>
        <dbReference type="ChEBI" id="CHEBI:74896"/>
        <dbReference type="ChEBI" id="CHEBI:83071"/>
        <dbReference type="EC" id="2.7.7.72"/>
    </reaction>
</comment>
<evidence type="ECO:0000256" key="9">
    <source>
        <dbReference type="ARBA" id="ARBA00022842"/>
    </source>
</evidence>
<dbReference type="GO" id="GO:0000287">
    <property type="term" value="F:magnesium ion binding"/>
    <property type="evidence" value="ECO:0007669"/>
    <property type="project" value="UniProtKB-UniRule"/>
</dbReference>
<dbReference type="EMBL" id="WKKF01000006">
    <property type="protein sequence ID" value="MRX55731.1"/>
    <property type="molecule type" value="Genomic_DNA"/>
</dbReference>
<feature type="binding site" evidence="11">
    <location>
        <position position="111"/>
    </location>
    <ligand>
        <name>ATP</name>
        <dbReference type="ChEBI" id="CHEBI:30616"/>
    </ligand>
</feature>
<evidence type="ECO:0000256" key="4">
    <source>
        <dbReference type="ARBA" id="ARBA00022695"/>
    </source>
</evidence>
<comment type="caution">
    <text evidence="15">The sequence shown here is derived from an EMBL/GenBank/DDBJ whole genome shotgun (WGS) entry which is preliminary data.</text>
</comment>
<dbReference type="InterPro" id="IPR050264">
    <property type="entry name" value="Bact_CCA-adding_enz_type3_sf"/>
</dbReference>
<dbReference type="InterPro" id="IPR023068">
    <property type="entry name" value="CCA-adding_enz_firmicutes"/>
</dbReference>
<comment type="catalytic activity">
    <reaction evidence="11">
        <text>a tRNA with a 3' CCA end + 2 CTP + ATP = a tRNA with a 3' CCACCA end + 3 diphosphate</text>
        <dbReference type="Rhea" id="RHEA:76235"/>
        <dbReference type="Rhea" id="RHEA-COMP:10468"/>
        <dbReference type="Rhea" id="RHEA-COMP:18655"/>
        <dbReference type="ChEBI" id="CHEBI:30616"/>
        <dbReference type="ChEBI" id="CHEBI:33019"/>
        <dbReference type="ChEBI" id="CHEBI:37563"/>
        <dbReference type="ChEBI" id="CHEBI:83071"/>
        <dbReference type="ChEBI" id="CHEBI:195187"/>
    </reaction>
</comment>
<dbReference type="SUPFAM" id="SSF81301">
    <property type="entry name" value="Nucleotidyltransferase"/>
    <property type="match status" value="1"/>
</dbReference>
<comment type="similarity">
    <text evidence="11">Belongs to the tRNA nucleotidyltransferase/poly(A) polymerase family. Bacterial CCA-adding enzyme type 3 subfamily.</text>
</comment>
<feature type="binding site" evidence="11">
    <location>
        <position position="111"/>
    </location>
    <ligand>
        <name>CTP</name>
        <dbReference type="ChEBI" id="CHEBI:37563"/>
    </ligand>
</feature>
<comment type="cofactor">
    <cofactor evidence="1 11">
        <name>Mg(2+)</name>
        <dbReference type="ChEBI" id="CHEBI:18420"/>
    </cofactor>
</comment>
<reference evidence="15 16" key="1">
    <citation type="submission" date="2019-11" db="EMBL/GenBank/DDBJ databases">
        <title>Bacillus idriensis genome.</title>
        <authorList>
            <person name="Konopka E.N."/>
            <person name="Newman J.D."/>
        </authorList>
    </citation>
    <scope>NUCLEOTIDE SEQUENCE [LARGE SCALE GENOMIC DNA]</scope>
    <source>
        <strain evidence="15 16">DSM 19097</strain>
    </source>
</reference>
<keyword evidence="8 11" id="KW-0067">ATP-binding</keyword>
<feature type="binding site" evidence="11">
    <location>
        <position position="154"/>
    </location>
    <ligand>
        <name>CTP</name>
        <dbReference type="ChEBI" id="CHEBI:37563"/>
    </ligand>
</feature>
<organism evidence="15 16">
    <name type="scientific">Metabacillus idriensis</name>
    <dbReference type="NCBI Taxonomy" id="324768"/>
    <lineage>
        <taxon>Bacteria</taxon>
        <taxon>Bacillati</taxon>
        <taxon>Bacillota</taxon>
        <taxon>Bacilli</taxon>
        <taxon>Bacillales</taxon>
        <taxon>Bacillaceae</taxon>
        <taxon>Metabacillus</taxon>
    </lineage>
</organism>
<comment type="function">
    <text evidence="11">Catalyzes the addition and repair of the essential 3'-terminal CCA sequence in tRNAs without using a nucleic acid template. Adds these three nucleotides in the order of C, C, and A to the tRNA nucleotide-73, using CTP and ATP as substrates and producing inorganic pyrophosphate. tRNA 3'-terminal CCA addition is required both for tRNA processing and repair. Also involved in tRNA surveillance by mediating tandem CCA addition to generate a CCACCA at the 3' terminus of unstable tRNAs. While stable tRNAs receive only 3'-terminal CCA, unstable tRNAs are marked with CCACCA and rapidly degraded.</text>
</comment>
<evidence type="ECO:0000259" key="13">
    <source>
        <dbReference type="Pfam" id="PF12627"/>
    </source>
</evidence>
<evidence type="ECO:0000256" key="1">
    <source>
        <dbReference type="ARBA" id="ARBA00001946"/>
    </source>
</evidence>
<dbReference type="RefSeq" id="WP_154319160.1">
    <property type="nucleotide sequence ID" value="NZ_CAJFZX010000001.1"/>
</dbReference>
<keyword evidence="6 11" id="KW-0547">Nucleotide-binding</keyword>
<dbReference type="InterPro" id="IPR032828">
    <property type="entry name" value="PolyA_RNA-bd"/>
</dbReference>
<feature type="domain" description="Poly A polymerase head" evidence="12">
    <location>
        <begin position="22"/>
        <end position="141"/>
    </location>
</feature>
<feature type="binding site" evidence="11">
    <location>
        <position position="163"/>
    </location>
    <ligand>
        <name>CTP</name>
        <dbReference type="ChEBI" id="CHEBI:37563"/>
    </ligand>
</feature>
<proteinExistence type="inferred from homology"/>
<feature type="binding site" evidence="11">
    <location>
        <position position="42"/>
    </location>
    <ligand>
        <name>Mg(2+)</name>
        <dbReference type="ChEBI" id="CHEBI:18420"/>
    </ligand>
</feature>
<evidence type="ECO:0000313" key="15">
    <source>
        <dbReference type="EMBL" id="MRX55731.1"/>
    </source>
</evidence>
<dbReference type="Pfam" id="PF01743">
    <property type="entry name" value="PolyA_pol"/>
    <property type="match status" value="1"/>
</dbReference>
<dbReference type="Pfam" id="PF12627">
    <property type="entry name" value="PolyA_pol_RNAbd"/>
    <property type="match status" value="1"/>
</dbReference>
<feature type="domain" description="tRNA nucleotidyltransferase/poly(A) polymerase RNA and SrmB- binding" evidence="13">
    <location>
        <begin position="169"/>
        <end position="227"/>
    </location>
</feature>
<feature type="binding site" evidence="11">
    <location>
        <position position="160"/>
    </location>
    <ligand>
        <name>CTP</name>
        <dbReference type="ChEBI" id="CHEBI:37563"/>
    </ligand>
</feature>
<keyword evidence="16" id="KW-1185">Reference proteome</keyword>